<dbReference type="EMBL" id="JAWWNJ010000126">
    <property type="protein sequence ID" value="KAK6988016.1"/>
    <property type="molecule type" value="Genomic_DNA"/>
</dbReference>
<organism evidence="1 2">
    <name type="scientific">Favolaschia claudopus</name>
    <dbReference type="NCBI Taxonomy" id="2862362"/>
    <lineage>
        <taxon>Eukaryota</taxon>
        <taxon>Fungi</taxon>
        <taxon>Dikarya</taxon>
        <taxon>Basidiomycota</taxon>
        <taxon>Agaricomycotina</taxon>
        <taxon>Agaricomycetes</taxon>
        <taxon>Agaricomycetidae</taxon>
        <taxon>Agaricales</taxon>
        <taxon>Marasmiineae</taxon>
        <taxon>Mycenaceae</taxon>
        <taxon>Favolaschia</taxon>
    </lineage>
</organism>
<dbReference type="AlphaFoldDB" id="A0AAV9ZNW7"/>
<proteinExistence type="predicted"/>
<protein>
    <submittedName>
        <fullName evidence="1">Uncharacterized protein</fullName>
    </submittedName>
</protein>
<name>A0AAV9ZNW7_9AGAR</name>
<dbReference type="Proteomes" id="UP001362999">
    <property type="component" value="Unassembled WGS sequence"/>
</dbReference>
<comment type="caution">
    <text evidence="1">The sequence shown here is derived from an EMBL/GenBank/DDBJ whole genome shotgun (WGS) entry which is preliminary data.</text>
</comment>
<accession>A0AAV9ZNW7</accession>
<keyword evidence="2" id="KW-1185">Reference proteome</keyword>
<evidence type="ECO:0000313" key="2">
    <source>
        <dbReference type="Proteomes" id="UP001362999"/>
    </source>
</evidence>
<gene>
    <name evidence="1" type="ORF">R3P38DRAFT_3229543</name>
</gene>
<reference evidence="1 2" key="1">
    <citation type="journal article" date="2024" name="J Genomics">
        <title>Draft genome sequencing and assembly of Favolaschia claudopus CIRM-BRFM 2984 isolated from oak limbs.</title>
        <authorList>
            <person name="Navarro D."/>
            <person name="Drula E."/>
            <person name="Chaduli D."/>
            <person name="Cazenave R."/>
            <person name="Ahrendt S."/>
            <person name="Wang J."/>
            <person name="Lipzen A."/>
            <person name="Daum C."/>
            <person name="Barry K."/>
            <person name="Grigoriev I.V."/>
            <person name="Favel A."/>
            <person name="Rosso M.N."/>
            <person name="Martin F."/>
        </authorList>
    </citation>
    <scope>NUCLEOTIDE SEQUENCE [LARGE SCALE GENOMIC DNA]</scope>
    <source>
        <strain evidence="1 2">CIRM-BRFM 2984</strain>
    </source>
</reference>
<evidence type="ECO:0000313" key="1">
    <source>
        <dbReference type="EMBL" id="KAK6988016.1"/>
    </source>
</evidence>
<sequence length="352" mass="37467">MPLAVYLNNVLSRSSPTALLTPALLSPPTSDVARKPAKSSLSRDSVNPSFFESSPCLSGVNWTTGVSTGVYGHSKIVYRLTQLLPIEDSAEDSLLFLQMLDGAVTLPKLRRWSSARLPDAPSFLTVSGGSACIDDSVLTGTVPLWSPFANLDSRERGGSGALVVLLRFEFFTFIELSAPHVGSASSPQLQHPVHTFLSDLLWAVAVPSRPHTLSLCTPALATSPPADSPGYVYGYAGLLLLRSPKPFLAECQRERLAGRGGGDIKYCRGTGGASGGAHRSRRGAAQIRSLDVFVVPRARASLRWLDSYSPDAGTSASRSCLATSTSAYAKFLPLTTVSGWDAMRGVSCYSAW</sequence>